<evidence type="ECO:0000256" key="2">
    <source>
        <dbReference type="ARBA" id="ARBA00022741"/>
    </source>
</evidence>
<keyword evidence="4" id="KW-0963">Cytoplasm</keyword>
<feature type="compositionally biased region" description="Polar residues" evidence="6">
    <location>
        <begin position="238"/>
        <end position="249"/>
    </location>
</feature>
<protein>
    <recommendedName>
        <fullName evidence="7">Kinesin motor domain-containing protein</fullName>
    </recommendedName>
</protein>
<evidence type="ECO:0000256" key="3">
    <source>
        <dbReference type="ARBA" id="ARBA00022840"/>
    </source>
</evidence>
<organism evidence="8">
    <name type="scientific">Petromyzon marinus</name>
    <name type="common">Sea lamprey</name>
    <dbReference type="NCBI Taxonomy" id="7757"/>
    <lineage>
        <taxon>Eukaryota</taxon>
        <taxon>Metazoa</taxon>
        <taxon>Chordata</taxon>
        <taxon>Craniata</taxon>
        <taxon>Vertebrata</taxon>
        <taxon>Cyclostomata</taxon>
        <taxon>Hyperoartia</taxon>
        <taxon>Petromyzontiformes</taxon>
        <taxon>Petromyzontidae</taxon>
        <taxon>Petromyzon</taxon>
    </lineage>
</organism>
<dbReference type="GO" id="GO:0005524">
    <property type="term" value="F:ATP binding"/>
    <property type="evidence" value="ECO:0007669"/>
    <property type="project" value="UniProtKB-UniRule"/>
</dbReference>
<dbReference type="PROSITE" id="PS50067">
    <property type="entry name" value="KINESIN_MOTOR_2"/>
    <property type="match status" value="1"/>
</dbReference>
<dbReference type="HOGENOM" id="CLU_1059806_0_0_1"/>
<proteinExistence type="inferred from homology"/>
<dbReference type="GO" id="GO:0007018">
    <property type="term" value="P:microtubule-based movement"/>
    <property type="evidence" value="ECO:0007669"/>
    <property type="project" value="InterPro"/>
</dbReference>
<sequence length="263" mass="27443">MTSSHSCRAAQKLSLTGRMMKRKQRAAPAHAPAEPPPSPGSFAWALRSAAPPVPPCLLRAAGKARDNPGAGKVKVMLRVCPARRDVSGSPALKVDPRRKQVTLYDPAAAAGASSQNAALRRAGVAVPKIFPFDAVFSQDASQAEVCAGAVPEIIQSVVNGADGCIFCFGNAKLGKTYTMLGSGDSSQALGVAPCAISWLFRLIEERKERTGARFSVRVSAVEVSGRGEALGDLLSDVASGTTQDDNQSPGVFLREDPVCGTQV</sequence>
<dbReference type="PANTHER" id="PTHR21608:SF7">
    <property type="entry name" value="KINESIN-LIKE PROTEIN CG14535"/>
    <property type="match status" value="1"/>
</dbReference>
<dbReference type="PANTHER" id="PTHR21608">
    <property type="entry name" value="KINESIN-LIKE PROTEIN CG14535"/>
    <property type="match status" value="1"/>
</dbReference>
<dbReference type="Pfam" id="PF00225">
    <property type="entry name" value="Kinesin"/>
    <property type="match status" value="1"/>
</dbReference>
<evidence type="ECO:0000256" key="5">
    <source>
        <dbReference type="PROSITE-ProRule" id="PRU00283"/>
    </source>
</evidence>
<name>S4R9M0_PETMA</name>
<feature type="region of interest" description="Disordered" evidence="6">
    <location>
        <begin position="238"/>
        <end position="263"/>
    </location>
</feature>
<dbReference type="STRING" id="7757.ENSPMAP00000001901"/>
<dbReference type="InterPro" id="IPR027417">
    <property type="entry name" value="P-loop_NTPase"/>
</dbReference>
<dbReference type="Gene3D" id="3.40.850.10">
    <property type="entry name" value="Kinesin motor domain"/>
    <property type="match status" value="1"/>
</dbReference>
<dbReference type="SMART" id="SM00129">
    <property type="entry name" value="KISc"/>
    <property type="match status" value="1"/>
</dbReference>
<dbReference type="InterPro" id="IPR036961">
    <property type="entry name" value="Kinesin_motor_dom_sf"/>
</dbReference>
<dbReference type="AlphaFoldDB" id="S4R9M0"/>
<evidence type="ECO:0000256" key="4">
    <source>
        <dbReference type="ARBA" id="ARBA00023212"/>
    </source>
</evidence>
<accession>S4R9M0</accession>
<reference evidence="8" key="1">
    <citation type="submission" date="2025-08" db="UniProtKB">
        <authorList>
            <consortium name="Ensembl"/>
        </authorList>
    </citation>
    <scope>IDENTIFICATION</scope>
</reference>
<keyword evidence="3 5" id="KW-0067">ATP-binding</keyword>
<dbReference type="InterPro" id="IPR001752">
    <property type="entry name" value="Kinesin_motor_dom"/>
</dbReference>
<keyword evidence="4" id="KW-0206">Cytoskeleton</keyword>
<dbReference type="GO" id="GO:0008017">
    <property type="term" value="F:microtubule binding"/>
    <property type="evidence" value="ECO:0007669"/>
    <property type="project" value="InterPro"/>
</dbReference>
<evidence type="ECO:0000313" key="8">
    <source>
        <dbReference type="Ensembl" id="ENSPMAP00000001901.1"/>
    </source>
</evidence>
<dbReference type="InterPro" id="IPR027640">
    <property type="entry name" value="Kinesin-like_fam"/>
</dbReference>
<keyword evidence="2 5" id="KW-0547">Nucleotide-binding</keyword>
<comment type="subcellular location">
    <subcellularLocation>
        <location evidence="1">Cytoplasm</location>
        <location evidence="1">Cytoskeleton</location>
    </subcellularLocation>
</comment>
<evidence type="ECO:0000259" key="7">
    <source>
        <dbReference type="PROSITE" id="PS50067"/>
    </source>
</evidence>
<feature type="domain" description="Kinesin motor" evidence="7">
    <location>
        <begin position="72"/>
        <end position="263"/>
    </location>
</feature>
<dbReference type="GO" id="GO:0005856">
    <property type="term" value="C:cytoskeleton"/>
    <property type="evidence" value="ECO:0007669"/>
    <property type="project" value="UniProtKB-SubCell"/>
</dbReference>
<dbReference type="GO" id="GO:0003777">
    <property type="term" value="F:microtubule motor activity"/>
    <property type="evidence" value="ECO:0007669"/>
    <property type="project" value="InterPro"/>
</dbReference>
<dbReference type="Ensembl" id="ENSPMAT00000001911.1">
    <property type="protein sequence ID" value="ENSPMAP00000001901.1"/>
    <property type="gene ID" value="ENSPMAG00000001737.1"/>
</dbReference>
<dbReference type="GeneTree" id="ENSGT00940000159075"/>
<evidence type="ECO:0000256" key="6">
    <source>
        <dbReference type="SAM" id="MobiDB-lite"/>
    </source>
</evidence>
<feature type="binding site" evidence="5">
    <location>
        <begin position="169"/>
        <end position="176"/>
    </location>
    <ligand>
        <name>ATP</name>
        <dbReference type="ChEBI" id="CHEBI:30616"/>
    </ligand>
</feature>
<evidence type="ECO:0000256" key="1">
    <source>
        <dbReference type="ARBA" id="ARBA00004245"/>
    </source>
</evidence>
<feature type="region of interest" description="Disordered" evidence="6">
    <location>
        <begin position="19"/>
        <end position="45"/>
    </location>
</feature>
<comment type="similarity">
    <text evidence="5">Belongs to the TRAFAC class myosin-kinesin ATPase superfamily. Kinesin family.</text>
</comment>
<keyword evidence="5" id="KW-0505">Motor protein</keyword>
<dbReference type="SUPFAM" id="SSF52540">
    <property type="entry name" value="P-loop containing nucleoside triphosphate hydrolases"/>
    <property type="match status" value="1"/>
</dbReference>
<reference evidence="8" key="2">
    <citation type="submission" date="2025-09" db="UniProtKB">
        <authorList>
            <consortium name="Ensembl"/>
        </authorList>
    </citation>
    <scope>IDENTIFICATION</scope>
</reference>